<evidence type="ECO:0000256" key="2">
    <source>
        <dbReference type="ARBA" id="ARBA00023125"/>
    </source>
</evidence>
<dbReference type="Pfam" id="PF01047">
    <property type="entry name" value="MarR"/>
    <property type="match status" value="1"/>
</dbReference>
<protein>
    <recommendedName>
        <fullName evidence="4">HTH marR-type domain-containing protein</fullName>
    </recommendedName>
</protein>
<dbReference type="PANTHER" id="PTHR42756">
    <property type="entry name" value="TRANSCRIPTIONAL REGULATOR, MARR"/>
    <property type="match status" value="1"/>
</dbReference>
<reference evidence="5 6" key="1">
    <citation type="journal article" date="2019" name="Front. Microbiol.">
        <title>Ammonia Oxidation by the Arctic Terrestrial Thaumarchaeote Candidatus Nitrosocosmicus arcticus Is Stimulated by Increasing Temperatures.</title>
        <authorList>
            <person name="Alves R.J.E."/>
            <person name="Kerou M."/>
            <person name="Zappe A."/>
            <person name="Bittner R."/>
            <person name="Abby S.S."/>
            <person name="Schmidt H.A."/>
            <person name="Pfeifer K."/>
            <person name="Schleper C."/>
        </authorList>
    </citation>
    <scope>NUCLEOTIDE SEQUENCE [LARGE SCALE GENOMIC DNA]</scope>
    <source>
        <strain evidence="5 6">Kfb</strain>
    </source>
</reference>
<accession>A0A557STN4</accession>
<dbReference type="AlphaFoldDB" id="A0A557STN4"/>
<proteinExistence type="predicted"/>
<dbReference type="GO" id="GO:0003700">
    <property type="term" value="F:DNA-binding transcription factor activity"/>
    <property type="evidence" value="ECO:0007669"/>
    <property type="project" value="InterPro"/>
</dbReference>
<organism evidence="5 6">
    <name type="scientific">Candidatus Nitrosocosmicus arcticus</name>
    <dbReference type="NCBI Taxonomy" id="2035267"/>
    <lineage>
        <taxon>Archaea</taxon>
        <taxon>Nitrososphaerota</taxon>
        <taxon>Nitrososphaeria</taxon>
        <taxon>Nitrososphaerales</taxon>
        <taxon>Nitrososphaeraceae</taxon>
        <taxon>Candidatus Nitrosocosmicus</taxon>
    </lineage>
</organism>
<evidence type="ECO:0000313" key="6">
    <source>
        <dbReference type="Proteomes" id="UP000315289"/>
    </source>
</evidence>
<dbReference type="SMART" id="SM00347">
    <property type="entry name" value="HTH_MARR"/>
    <property type="match status" value="1"/>
</dbReference>
<sequence length="182" mass="21014">MIKYDFQNSIGFIINRIGKSLIYVIDQELRKNFGITFGQWKVLIILANNATGLTQKEIADKLALEGPTLIPIIDKLEKDAFVNRKIDPRDRRINRIFLTEKAHGSLDDTIDRVSQIKKICLGQISEEDISTTKKTLDQMWLNLQDKFNLNCSEEIKQKRELMNQPTSNIIIEKRHTSAKTNL</sequence>
<dbReference type="RefSeq" id="WP_144732220.1">
    <property type="nucleotide sequence ID" value="NZ_ML675586.1"/>
</dbReference>
<dbReference type="PRINTS" id="PR00598">
    <property type="entry name" value="HTHMARR"/>
</dbReference>
<name>A0A557STN4_9ARCH</name>
<dbReference type="PROSITE" id="PS50995">
    <property type="entry name" value="HTH_MARR_2"/>
    <property type="match status" value="1"/>
</dbReference>
<dbReference type="Gene3D" id="1.10.10.10">
    <property type="entry name" value="Winged helix-like DNA-binding domain superfamily/Winged helix DNA-binding domain"/>
    <property type="match status" value="1"/>
</dbReference>
<dbReference type="InterPro" id="IPR000835">
    <property type="entry name" value="HTH_MarR-typ"/>
</dbReference>
<dbReference type="EMBL" id="VOAH01000010">
    <property type="protein sequence ID" value="TVP39948.1"/>
    <property type="molecule type" value="Genomic_DNA"/>
</dbReference>
<evidence type="ECO:0000313" key="5">
    <source>
        <dbReference type="EMBL" id="TVP39948.1"/>
    </source>
</evidence>
<dbReference type="InterPro" id="IPR036388">
    <property type="entry name" value="WH-like_DNA-bd_sf"/>
</dbReference>
<dbReference type="InterPro" id="IPR036390">
    <property type="entry name" value="WH_DNA-bd_sf"/>
</dbReference>
<dbReference type="Proteomes" id="UP000315289">
    <property type="component" value="Unassembled WGS sequence"/>
</dbReference>
<evidence type="ECO:0000256" key="1">
    <source>
        <dbReference type="ARBA" id="ARBA00023015"/>
    </source>
</evidence>
<dbReference type="PANTHER" id="PTHR42756:SF1">
    <property type="entry name" value="TRANSCRIPTIONAL REPRESSOR OF EMRAB OPERON"/>
    <property type="match status" value="1"/>
</dbReference>
<keyword evidence="1" id="KW-0805">Transcription regulation</keyword>
<gene>
    <name evidence="5" type="ORF">NARC_100010</name>
</gene>
<keyword evidence="2" id="KW-0238">DNA-binding</keyword>
<comment type="caution">
    <text evidence="5">The sequence shown here is derived from an EMBL/GenBank/DDBJ whole genome shotgun (WGS) entry which is preliminary data.</text>
</comment>
<dbReference type="OrthoDB" id="10712at2157"/>
<dbReference type="GO" id="GO:0003677">
    <property type="term" value="F:DNA binding"/>
    <property type="evidence" value="ECO:0007669"/>
    <property type="project" value="UniProtKB-KW"/>
</dbReference>
<evidence type="ECO:0000256" key="3">
    <source>
        <dbReference type="ARBA" id="ARBA00023163"/>
    </source>
</evidence>
<keyword evidence="6" id="KW-1185">Reference proteome</keyword>
<keyword evidence="3" id="KW-0804">Transcription</keyword>
<evidence type="ECO:0000259" key="4">
    <source>
        <dbReference type="PROSITE" id="PS50995"/>
    </source>
</evidence>
<feature type="domain" description="HTH marR-type" evidence="4">
    <location>
        <begin position="7"/>
        <end position="141"/>
    </location>
</feature>
<dbReference type="SUPFAM" id="SSF46785">
    <property type="entry name" value="Winged helix' DNA-binding domain"/>
    <property type="match status" value="1"/>
</dbReference>